<evidence type="ECO:0000256" key="1">
    <source>
        <dbReference type="ARBA" id="ARBA00006226"/>
    </source>
</evidence>
<comment type="similarity">
    <text evidence="1 3">Belongs to the RelE toxin family.</text>
</comment>
<dbReference type="EMBL" id="CP000301">
    <property type="protein sequence ID" value="ABD85734.1"/>
    <property type="molecule type" value="Genomic_DNA"/>
</dbReference>
<dbReference type="Pfam" id="PF05016">
    <property type="entry name" value="ParE_toxin"/>
    <property type="match status" value="1"/>
</dbReference>
<protein>
    <recommendedName>
        <fullName evidence="3">Toxin</fullName>
    </recommendedName>
</protein>
<accession>Q21D02</accession>
<evidence type="ECO:0000256" key="3">
    <source>
        <dbReference type="PIRNR" id="PIRNR029218"/>
    </source>
</evidence>
<sequence>MARKFRLSEQAEADLNSIWRYIASADVRAANGQIDRLTEAMDLLAEAPLAGRARPEFGAQLRSFFLRGYTIFYVVTPGGIEIARVLHERMDIDPADFS</sequence>
<keyword evidence="2" id="KW-1277">Toxin-antitoxin system</keyword>
<evidence type="ECO:0000313" key="4">
    <source>
        <dbReference type="EMBL" id="ABD85734.1"/>
    </source>
</evidence>
<dbReference type="PIRSF" id="PIRSF029218">
    <property type="entry name" value="ParE"/>
    <property type="match status" value="1"/>
</dbReference>
<dbReference type="InterPro" id="IPR035093">
    <property type="entry name" value="RelE/ParE_toxin_dom_sf"/>
</dbReference>
<reference evidence="4" key="1">
    <citation type="submission" date="2006-03" db="EMBL/GenBank/DDBJ databases">
        <title>Complete sequence of Rhodopseudomonas palustris BisB18.</title>
        <authorList>
            <consortium name="US DOE Joint Genome Institute"/>
            <person name="Copeland A."/>
            <person name="Lucas S."/>
            <person name="Lapidus A."/>
            <person name="Barry K."/>
            <person name="Detter J.C."/>
            <person name="Glavina del Rio T."/>
            <person name="Hammon N."/>
            <person name="Israni S."/>
            <person name="Dalin E."/>
            <person name="Tice H."/>
            <person name="Pitluck S."/>
            <person name="Chain P."/>
            <person name="Malfatti S."/>
            <person name="Shin M."/>
            <person name="Vergez L."/>
            <person name="Schmutz J."/>
            <person name="Larimer F."/>
            <person name="Land M."/>
            <person name="Hauser L."/>
            <person name="Pelletier D.A."/>
            <person name="Kyrpides N."/>
            <person name="Anderson I."/>
            <person name="Oda Y."/>
            <person name="Harwood C.S."/>
            <person name="Richardson P."/>
        </authorList>
    </citation>
    <scope>NUCLEOTIDE SEQUENCE [LARGE SCALE GENOMIC DNA]</scope>
    <source>
        <strain evidence="4">BisB18</strain>
    </source>
</reference>
<dbReference type="HOGENOM" id="CLU_147162_3_1_5"/>
<dbReference type="STRING" id="316056.RPC_0159"/>
<dbReference type="InterPro" id="IPR051803">
    <property type="entry name" value="TA_system_RelE-like_toxin"/>
</dbReference>
<dbReference type="InterPro" id="IPR028344">
    <property type="entry name" value="ParE1/4"/>
</dbReference>
<dbReference type="eggNOG" id="COG3668">
    <property type="taxonomic scope" value="Bacteria"/>
</dbReference>
<organism evidence="4">
    <name type="scientific">Rhodopseudomonas palustris (strain BisB18)</name>
    <dbReference type="NCBI Taxonomy" id="316056"/>
    <lineage>
        <taxon>Bacteria</taxon>
        <taxon>Pseudomonadati</taxon>
        <taxon>Pseudomonadota</taxon>
        <taxon>Alphaproteobacteria</taxon>
        <taxon>Hyphomicrobiales</taxon>
        <taxon>Nitrobacteraceae</taxon>
        <taxon>Rhodopseudomonas</taxon>
    </lineage>
</organism>
<dbReference type="OrthoDB" id="5457915at2"/>
<dbReference type="Gene3D" id="3.30.2310.20">
    <property type="entry name" value="RelE-like"/>
    <property type="match status" value="1"/>
</dbReference>
<gene>
    <name evidence="4" type="ordered locus">RPC_0159</name>
</gene>
<proteinExistence type="inferred from homology"/>
<dbReference type="RefSeq" id="WP_011470642.1">
    <property type="nucleotide sequence ID" value="NC_007925.1"/>
</dbReference>
<dbReference type="KEGG" id="rpc:RPC_0159"/>
<evidence type="ECO:0000256" key="2">
    <source>
        <dbReference type="ARBA" id="ARBA00022649"/>
    </source>
</evidence>
<dbReference type="AlphaFoldDB" id="Q21D02"/>
<name>Q21D02_RHOPB</name>
<dbReference type="InterPro" id="IPR007712">
    <property type="entry name" value="RelE/ParE_toxin"/>
</dbReference>
<dbReference type="PANTHER" id="PTHR33755">
    <property type="entry name" value="TOXIN PARE1-RELATED"/>
    <property type="match status" value="1"/>
</dbReference>